<name>A0ABT0E6E0_9GAMM</name>
<protein>
    <submittedName>
        <fullName evidence="4">Efflux RND transporter periplasmic adaptor subunit</fullName>
    </submittedName>
</protein>
<comment type="caution">
    <text evidence="4">The sequence shown here is derived from an EMBL/GenBank/DDBJ whole genome shotgun (WGS) entry which is preliminary data.</text>
</comment>
<evidence type="ECO:0000259" key="3">
    <source>
        <dbReference type="Pfam" id="PF25973"/>
    </source>
</evidence>
<dbReference type="InterPro" id="IPR058647">
    <property type="entry name" value="BSH_CzcB-like"/>
</dbReference>
<dbReference type="NCBIfam" id="TIGR01730">
    <property type="entry name" value="RND_mfp"/>
    <property type="match status" value="1"/>
</dbReference>
<gene>
    <name evidence="4" type="ORF">MU846_06560</name>
</gene>
<dbReference type="Gene3D" id="2.40.420.20">
    <property type="match status" value="1"/>
</dbReference>
<dbReference type="Proteomes" id="UP001165524">
    <property type="component" value="Unassembled WGS sequence"/>
</dbReference>
<proteinExistence type="inferred from homology"/>
<evidence type="ECO:0000313" key="5">
    <source>
        <dbReference type="Proteomes" id="UP001165524"/>
    </source>
</evidence>
<dbReference type="InterPro" id="IPR006143">
    <property type="entry name" value="RND_pump_MFP"/>
</dbReference>
<evidence type="ECO:0000313" key="4">
    <source>
        <dbReference type="EMBL" id="MCK0537371.1"/>
    </source>
</evidence>
<dbReference type="Gene3D" id="2.40.50.100">
    <property type="match status" value="1"/>
</dbReference>
<feature type="domain" description="CzcB-like barrel-sandwich hybrid" evidence="3">
    <location>
        <begin position="58"/>
        <end position="197"/>
    </location>
</feature>
<dbReference type="PROSITE" id="PS51257">
    <property type="entry name" value="PROKAR_LIPOPROTEIN"/>
    <property type="match status" value="1"/>
</dbReference>
<evidence type="ECO:0000256" key="1">
    <source>
        <dbReference type="ARBA" id="ARBA00009477"/>
    </source>
</evidence>
<dbReference type="Gene3D" id="2.40.30.170">
    <property type="match status" value="1"/>
</dbReference>
<dbReference type="PANTHER" id="PTHR30469">
    <property type="entry name" value="MULTIDRUG RESISTANCE PROTEIN MDTA"/>
    <property type="match status" value="1"/>
</dbReference>
<dbReference type="EMBL" id="JALKII010000003">
    <property type="protein sequence ID" value="MCK0537371.1"/>
    <property type="molecule type" value="Genomic_DNA"/>
</dbReference>
<reference evidence="4" key="1">
    <citation type="submission" date="2022-04" db="EMBL/GenBank/DDBJ databases">
        <title>Alcanivorax sp. CY1518 draft genome sequence.</title>
        <authorList>
            <person name="Zhao G."/>
            <person name="An M."/>
        </authorList>
    </citation>
    <scope>NUCLEOTIDE SEQUENCE</scope>
    <source>
        <strain evidence="4">CY1518</strain>
    </source>
</reference>
<keyword evidence="2" id="KW-0175">Coiled coil</keyword>
<dbReference type="Gene3D" id="1.10.287.470">
    <property type="entry name" value="Helix hairpin bin"/>
    <property type="match status" value="1"/>
</dbReference>
<dbReference type="RefSeq" id="WP_246950673.1">
    <property type="nucleotide sequence ID" value="NZ_JALKII010000003.1"/>
</dbReference>
<evidence type="ECO:0000256" key="2">
    <source>
        <dbReference type="SAM" id="Coils"/>
    </source>
</evidence>
<dbReference type="SUPFAM" id="SSF111369">
    <property type="entry name" value="HlyD-like secretion proteins"/>
    <property type="match status" value="1"/>
</dbReference>
<dbReference type="Pfam" id="PF25973">
    <property type="entry name" value="BSH_CzcB"/>
    <property type="match status" value="1"/>
</dbReference>
<sequence length="351" mass="37729">MSLRLVLITIAGWSLTGCDGHGDESVQAPVVVRTAPVLAGEELAPLRFAGVVRARQRAELTFQVSGTLHERPVEIGQQVAPGEVLATLRNPQLVPARDSARARLREIEAQLRQAEQEYQRAVTLRERGVLSEQDLEQLEARRDAMEAGRATARAAVSEAEQLLSEGELRAPFAGTVEAVLAEPGEFVSAGRPVVRLSSALGLEVEVRVPETLRTGLQPGDELPVWRVMERGSEPLAGIVTEIGRGSRRGELYPLVVSIEDPALVPGVAVEVGVYRGHREALALPVLAVFRSSEGPAVFRVRDSIAERVPVAVLQLAGEQVLVGGEHLQAGDQVVYAGLSRLVPGDRVEILP</sequence>
<feature type="coiled-coil region" evidence="2">
    <location>
        <begin position="97"/>
        <end position="155"/>
    </location>
</feature>
<keyword evidence="5" id="KW-1185">Reference proteome</keyword>
<organism evidence="4 5">
    <name type="scientific">Alcanivorax quisquiliarum</name>
    <dbReference type="NCBI Taxonomy" id="2933565"/>
    <lineage>
        <taxon>Bacteria</taxon>
        <taxon>Pseudomonadati</taxon>
        <taxon>Pseudomonadota</taxon>
        <taxon>Gammaproteobacteria</taxon>
        <taxon>Oceanospirillales</taxon>
        <taxon>Alcanivoracaceae</taxon>
        <taxon>Alcanivorax</taxon>
    </lineage>
</organism>
<comment type="similarity">
    <text evidence="1">Belongs to the membrane fusion protein (MFP) (TC 8.A.1) family.</text>
</comment>
<accession>A0ABT0E6E0</accession>